<feature type="transmembrane region" description="Helical" evidence="1">
    <location>
        <begin position="78"/>
        <end position="99"/>
    </location>
</feature>
<keyword evidence="1" id="KW-1133">Transmembrane helix</keyword>
<keyword evidence="1" id="KW-0812">Transmembrane</keyword>
<keyword evidence="1" id="KW-0472">Membrane</keyword>
<name>A0A3G4ZRW6_9VIRU</name>
<gene>
    <name evidence="2" type="ORF">Dasosvirus23_5</name>
</gene>
<accession>A0A3G4ZRW6</accession>
<reference evidence="2" key="1">
    <citation type="submission" date="2018-10" db="EMBL/GenBank/DDBJ databases">
        <title>Hidden diversity of soil giant viruses.</title>
        <authorList>
            <person name="Schulz F."/>
            <person name="Alteio L."/>
            <person name="Goudeau D."/>
            <person name="Ryan E.M."/>
            <person name="Malmstrom R.R."/>
            <person name="Blanchard J."/>
            <person name="Woyke T."/>
        </authorList>
    </citation>
    <scope>NUCLEOTIDE SEQUENCE</scope>
    <source>
        <strain evidence="2">DSV1</strain>
    </source>
</reference>
<dbReference type="EMBL" id="MK072064">
    <property type="protein sequence ID" value="AYV77666.1"/>
    <property type="molecule type" value="Genomic_DNA"/>
</dbReference>
<proteinExistence type="predicted"/>
<feature type="non-terminal residue" evidence="2">
    <location>
        <position position="127"/>
    </location>
</feature>
<sequence>MICSNPYHPTVDVQFRTKNQELTTYQNTKDCGCGGEECAFNFLKSFPSIGHVYKCYYDPNNISANPESNNWYNEAGAIASYVFFGLAGVWFLLLVGIYWKNKSNTLVGREVTDGQQNNVDHGMELTK</sequence>
<organism evidence="2">
    <name type="scientific">Dasosvirus sp</name>
    <dbReference type="NCBI Taxonomy" id="2487764"/>
    <lineage>
        <taxon>Viruses</taxon>
        <taxon>Varidnaviria</taxon>
        <taxon>Bamfordvirae</taxon>
        <taxon>Nucleocytoviricota</taxon>
        <taxon>Megaviricetes</taxon>
        <taxon>Imitervirales</taxon>
        <taxon>Mimiviridae</taxon>
        <taxon>Klosneuvirinae</taxon>
    </lineage>
</organism>
<evidence type="ECO:0000313" key="2">
    <source>
        <dbReference type="EMBL" id="AYV77666.1"/>
    </source>
</evidence>
<evidence type="ECO:0000256" key="1">
    <source>
        <dbReference type="SAM" id="Phobius"/>
    </source>
</evidence>
<protein>
    <submittedName>
        <fullName evidence="2">Uncharacterized protein</fullName>
    </submittedName>
</protein>